<evidence type="ECO:0000256" key="1">
    <source>
        <dbReference type="ARBA" id="ARBA00009741"/>
    </source>
</evidence>
<evidence type="ECO:0000256" key="3">
    <source>
        <dbReference type="ARBA" id="ARBA00022603"/>
    </source>
</evidence>
<keyword evidence="4 6" id="KW-0808">Transferase</keyword>
<dbReference type="KEGG" id="hsd:SD1D_1037"/>
<keyword evidence="2 6" id="KW-0963">Cytoplasm</keyword>
<dbReference type="GO" id="GO:0032259">
    <property type="term" value="P:methylation"/>
    <property type="evidence" value="ECO:0007669"/>
    <property type="project" value="UniProtKB-KW"/>
</dbReference>
<dbReference type="GO" id="GO:0005840">
    <property type="term" value="C:ribosome"/>
    <property type="evidence" value="ECO:0007669"/>
    <property type="project" value="UniProtKB-KW"/>
</dbReference>
<dbReference type="GO" id="GO:0016279">
    <property type="term" value="F:protein-lysine N-methyltransferase activity"/>
    <property type="evidence" value="ECO:0007669"/>
    <property type="project" value="RHEA"/>
</dbReference>
<keyword evidence="7" id="KW-0687">Ribonucleoprotein</keyword>
<evidence type="ECO:0000256" key="5">
    <source>
        <dbReference type="ARBA" id="ARBA00022691"/>
    </source>
</evidence>
<feature type="binding site" evidence="6">
    <location>
        <position position="267"/>
    </location>
    <ligand>
        <name>S-adenosyl-L-methionine</name>
        <dbReference type="ChEBI" id="CHEBI:59789"/>
    </ligand>
</feature>
<dbReference type="Gene3D" id="3.40.50.150">
    <property type="entry name" value="Vaccinia Virus protein VP39"/>
    <property type="match status" value="1"/>
</dbReference>
<evidence type="ECO:0000313" key="7">
    <source>
        <dbReference type="EMBL" id="CUH92583.1"/>
    </source>
</evidence>
<dbReference type="InterPro" id="IPR004498">
    <property type="entry name" value="Ribosomal_PrmA_MeTrfase"/>
</dbReference>
<comment type="function">
    <text evidence="6">Methylates ribosomal protein L11.</text>
</comment>
<organism evidence="7 8">
    <name type="scientific">Herbinix luporum</name>
    <dbReference type="NCBI Taxonomy" id="1679721"/>
    <lineage>
        <taxon>Bacteria</taxon>
        <taxon>Bacillati</taxon>
        <taxon>Bacillota</taxon>
        <taxon>Clostridia</taxon>
        <taxon>Lachnospirales</taxon>
        <taxon>Lachnospiraceae</taxon>
        <taxon>Herbinix</taxon>
    </lineage>
</organism>
<dbReference type="Proteomes" id="UP000196053">
    <property type="component" value="Chromosome I"/>
</dbReference>
<dbReference type="InterPro" id="IPR029063">
    <property type="entry name" value="SAM-dependent_MTases_sf"/>
</dbReference>
<dbReference type="EC" id="2.1.1.-" evidence="6"/>
<reference evidence="8" key="1">
    <citation type="submission" date="2015-09" db="EMBL/GenBank/DDBJ databases">
        <authorList>
            <person name="Wibberg D."/>
        </authorList>
    </citation>
    <scope>NUCLEOTIDE SEQUENCE [LARGE SCALE GENOMIC DNA]</scope>
    <source>
        <strain evidence="8">SD1D</strain>
    </source>
</reference>
<comment type="catalytic activity">
    <reaction evidence="6">
        <text>L-lysyl-[protein] + 3 S-adenosyl-L-methionine = N(6),N(6),N(6)-trimethyl-L-lysyl-[protein] + 3 S-adenosyl-L-homocysteine + 3 H(+)</text>
        <dbReference type="Rhea" id="RHEA:54192"/>
        <dbReference type="Rhea" id="RHEA-COMP:9752"/>
        <dbReference type="Rhea" id="RHEA-COMP:13826"/>
        <dbReference type="ChEBI" id="CHEBI:15378"/>
        <dbReference type="ChEBI" id="CHEBI:29969"/>
        <dbReference type="ChEBI" id="CHEBI:57856"/>
        <dbReference type="ChEBI" id="CHEBI:59789"/>
        <dbReference type="ChEBI" id="CHEBI:61961"/>
    </reaction>
</comment>
<dbReference type="AlphaFoldDB" id="A0A0K8J5G3"/>
<dbReference type="GO" id="GO:0005737">
    <property type="term" value="C:cytoplasm"/>
    <property type="evidence" value="ECO:0007669"/>
    <property type="project" value="UniProtKB-SubCell"/>
</dbReference>
<dbReference type="Pfam" id="PF06325">
    <property type="entry name" value="PrmA"/>
    <property type="match status" value="1"/>
</dbReference>
<dbReference type="NCBIfam" id="TIGR00406">
    <property type="entry name" value="prmA"/>
    <property type="match status" value="1"/>
</dbReference>
<dbReference type="CDD" id="cd02440">
    <property type="entry name" value="AdoMet_MTases"/>
    <property type="match status" value="1"/>
</dbReference>
<dbReference type="InterPro" id="IPR050078">
    <property type="entry name" value="Ribosomal_L11_MeTrfase_PrmA"/>
</dbReference>
<keyword evidence="3 6" id="KW-0489">Methyltransferase</keyword>
<evidence type="ECO:0000256" key="2">
    <source>
        <dbReference type="ARBA" id="ARBA00022490"/>
    </source>
</evidence>
<accession>A0A0K8J5G3</accession>
<evidence type="ECO:0000313" key="8">
    <source>
        <dbReference type="Proteomes" id="UP000196053"/>
    </source>
</evidence>
<sequence>MKWIKFTLDTTTEAVDFISLMLSELGIEGIEIEDNVGLTDEEKKQMFVDILPITEVDDKTAKVNFYVDPTTDVESLLLKIRQGLNDISEFASIGRGTIDISETEDKDWMNNWKKFFKPFRIDDTIVIKPTWENLTDSKPDDLIIEIDPGISFGTGSHETTKLCIIGIKKYIKPGDYILDAGSGSGILSIVANKLGAGHVLGIDIDPVATKSAIENAGVNNINSKEWKLQDQEELPSTPITFATGNILEDDKVRSRIGKEKYDLVVANILADVIIPLSDVIGENMKKGAIFICSGIIDTKEEEVKASLEKNNFTILEVNRMGDWVSFISKK</sequence>
<dbReference type="OrthoDB" id="9785995at2"/>
<comment type="similarity">
    <text evidence="1 6">Belongs to the methyltransferase superfamily. PrmA family.</text>
</comment>
<dbReference type="EMBL" id="LN879430">
    <property type="protein sequence ID" value="CUH92583.1"/>
    <property type="molecule type" value="Genomic_DNA"/>
</dbReference>
<proteinExistence type="inferred from homology"/>
<dbReference type="PIRSF" id="PIRSF000401">
    <property type="entry name" value="RPL11_MTase"/>
    <property type="match status" value="1"/>
</dbReference>
<protein>
    <recommendedName>
        <fullName evidence="6">Ribosomal protein L11 methyltransferase</fullName>
        <shortName evidence="6">L11 Mtase</shortName>
        <ecNumber evidence="6">2.1.1.-</ecNumber>
    </recommendedName>
</protein>
<feature type="binding site" evidence="6">
    <location>
        <position position="181"/>
    </location>
    <ligand>
        <name>S-adenosyl-L-methionine</name>
        <dbReference type="ChEBI" id="CHEBI:59789"/>
    </ligand>
</feature>
<evidence type="ECO:0000256" key="4">
    <source>
        <dbReference type="ARBA" id="ARBA00022679"/>
    </source>
</evidence>
<keyword evidence="8" id="KW-1185">Reference proteome</keyword>
<dbReference type="RefSeq" id="WP_058257939.1">
    <property type="nucleotide sequence ID" value="NZ_DUPS01000029.1"/>
</dbReference>
<evidence type="ECO:0000256" key="6">
    <source>
        <dbReference type="HAMAP-Rule" id="MF_00735"/>
    </source>
</evidence>
<dbReference type="PANTHER" id="PTHR43648:SF1">
    <property type="entry name" value="ELECTRON TRANSFER FLAVOPROTEIN BETA SUBUNIT LYSINE METHYLTRANSFERASE"/>
    <property type="match status" value="1"/>
</dbReference>
<feature type="binding site" evidence="6">
    <location>
        <position position="160"/>
    </location>
    <ligand>
        <name>S-adenosyl-L-methionine</name>
        <dbReference type="ChEBI" id="CHEBI:59789"/>
    </ligand>
</feature>
<name>A0A0K8J5G3_9FIRM</name>
<keyword evidence="7" id="KW-0689">Ribosomal protein</keyword>
<keyword evidence="5 6" id="KW-0949">S-adenosyl-L-methionine</keyword>
<dbReference type="HAMAP" id="MF_00735">
    <property type="entry name" value="Methyltr_PrmA"/>
    <property type="match status" value="1"/>
</dbReference>
<gene>
    <name evidence="6 7" type="primary">prmA</name>
    <name evidence="7" type="ORF">SD1D_1037</name>
</gene>
<comment type="subcellular location">
    <subcellularLocation>
        <location evidence="6">Cytoplasm</location>
    </subcellularLocation>
</comment>
<feature type="binding site" evidence="6">
    <location>
        <position position="203"/>
    </location>
    <ligand>
        <name>S-adenosyl-L-methionine</name>
        <dbReference type="ChEBI" id="CHEBI:59789"/>
    </ligand>
</feature>
<dbReference type="PANTHER" id="PTHR43648">
    <property type="entry name" value="ELECTRON TRANSFER FLAVOPROTEIN BETA SUBUNIT LYSINE METHYLTRANSFERASE"/>
    <property type="match status" value="1"/>
</dbReference>
<dbReference type="SUPFAM" id="SSF53335">
    <property type="entry name" value="S-adenosyl-L-methionine-dependent methyltransferases"/>
    <property type="match status" value="1"/>
</dbReference>